<dbReference type="EMBL" id="JANFNG010000013">
    <property type="protein sequence ID" value="MCQ4082429.1"/>
    <property type="molecule type" value="Genomic_DNA"/>
</dbReference>
<evidence type="ECO:0000313" key="3">
    <source>
        <dbReference type="Proteomes" id="UP001057702"/>
    </source>
</evidence>
<reference evidence="2" key="1">
    <citation type="submission" date="2022-06" db="EMBL/GenBank/DDBJ databases">
        <title>Draft genome sequence of Streptomyces sp. RB6PN25 isolated from peat swamp forest in Thailand.</title>
        <authorList>
            <person name="Duangmal K."/>
            <person name="Klaysubun C."/>
        </authorList>
    </citation>
    <scope>NUCLEOTIDE SEQUENCE</scope>
    <source>
        <strain evidence="2">RB6PN25</strain>
    </source>
</reference>
<protein>
    <submittedName>
        <fullName evidence="2">Trypsin-like peptidase domain-containing protein</fullName>
    </submittedName>
</protein>
<dbReference type="Gene3D" id="2.40.10.10">
    <property type="entry name" value="Trypsin-like serine proteases"/>
    <property type="match status" value="2"/>
</dbReference>
<name>A0ABT1PXM4_9ACTN</name>
<gene>
    <name evidence="2" type="ORF">NGB36_17925</name>
</gene>
<dbReference type="InterPro" id="IPR018114">
    <property type="entry name" value="TRYPSIN_HIS"/>
</dbReference>
<proteinExistence type="predicted"/>
<dbReference type="InterPro" id="IPR050966">
    <property type="entry name" value="Glutamyl_endopeptidase"/>
</dbReference>
<evidence type="ECO:0000256" key="1">
    <source>
        <dbReference type="ARBA" id="ARBA00022729"/>
    </source>
</evidence>
<dbReference type="InterPro" id="IPR009003">
    <property type="entry name" value="Peptidase_S1_PA"/>
</dbReference>
<dbReference type="SUPFAM" id="SSF50494">
    <property type="entry name" value="Trypsin-like serine proteases"/>
    <property type="match status" value="1"/>
</dbReference>
<dbReference type="Proteomes" id="UP001057702">
    <property type="component" value="Unassembled WGS sequence"/>
</dbReference>
<dbReference type="Pfam" id="PF13365">
    <property type="entry name" value="Trypsin_2"/>
    <property type="match status" value="1"/>
</dbReference>
<dbReference type="RefSeq" id="WP_255921339.1">
    <property type="nucleotide sequence ID" value="NZ_JANFNG010000013.1"/>
</dbReference>
<organism evidence="2 3">
    <name type="scientific">Streptomyces humicola</name>
    <dbReference type="NCBI Taxonomy" id="2953240"/>
    <lineage>
        <taxon>Bacteria</taxon>
        <taxon>Bacillati</taxon>
        <taxon>Actinomycetota</taxon>
        <taxon>Actinomycetes</taxon>
        <taxon>Kitasatosporales</taxon>
        <taxon>Streptomycetaceae</taxon>
        <taxon>Streptomyces</taxon>
    </lineage>
</organism>
<dbReference type="PANTHER" id="PTHR15462">
    <property type="entry name" value="SERINE PROTEASE"/>
    <property type="match status" value="1"/>
</dbReference>
<dbReference type="PROSITE" id="PS00134">
    <property type="entry name" value="TRYPSIN_HIS"/>
    <property type="match status" value="1"/>
</dbReference>
<comment type="caution">
    <text evidence="2">The sequence shown here is derived from an EMBL/GenBank/DDBJ whole genome shotgun (WGS) entry which is preliminary data.</text>
</comment>
<keyword evidence="3" id="KW-1185">Reference proteome</keyword>
<dbReference type="InterPro" id="IPR043504">
    <property type="entry name" value="Peptidase_S1_PA_chymotrypsin"/>
</dbReference>
<accession>A0ABT1PXM4</accession>
<sequence length="265" mass="28156">MVEHPWRRRLRLGRVLTRRSCRNTALVLSWLVIVAISSTASAAALTSSSGLGISHTIHDTKPYAMNGAIFRGSVSGGDHFCSAGVVDSEGKDLIVTAAHCVSGGTTGLYFVPGYHDGQAPYGEWSLGRTTTDTRWDSDQDQDLDVAFVSVQPLDGREIQDVVGGYKLGVDQSMTQMVRITGYPGDADAPITCANRTTAYDGHQLRIDCTAYTGGTSGSPWVTGHGEVIGVIGGYQEGGNTPDISYSPYFDEDVQSLYAQAVAAGP</sequence>
<keyword evidence="1" id="KW-0732">Signal</keyword>
<evidence type="ECO:0000313" key="2">
    <source>
        <dbReference type="EMBL" id="MCQ4082429.1"/>
    </source>
</evidence>